<accession>A0ABQ7SG56</accession>
<feature type="compositionally biased region" description="Low complexity" evidence="1">
    <location>
        <begin position="97"/>
        <end position="111"/>
    </location>
</feature>
<comment type="caution">
    <text evidence="2">The sequence shown here is derived from an EMBL/GenBank/DDBJ whole genome shotgun (WGS) entry which is preliminary data.</text>
</comment>
<sequence length="225" mass="24780">MAARTARRSRALERWARLVRSLSRGDDVLRGSAGAFGQQERGGAELVAVARVKMAGVADAAAAAAAASGSGDGGRREPSLLQPEPGQRRSSFTGGESRSPQPSPARSAPSSPSIPPSPSPGRHHYHQQQQQQHRTETLGFYESDRHRQQKRRGPSDLSLLRFINAELTRGYFLEHNEAKYTERRERVYTCMRIPRELEKGVSSEKLAMPIACRSQPVTPELARNT</sequence>
<feature type="compositionally biased region" description="Low complexity" evidence="1">
    <location>
        <begin position="58"/>
        <end position="69"/>
    </location>
</feature>
<gene>
    <name evidence="2" type="ORF">JD844_027311</name>
</gene>
<evidence type="ECO:0000256" key="1">
    <source>
        <dbReference type="SAM" id="MobiDB-lite"/>
    </source>
</evidence>
<feature type="region of interest" description="Disordered" evidence="1">
    <location>
        <begin position="58"/>
        <end position="135"/>
    </location>
</feature>
<evidence type="ECO:0000313" key="3">
    <source>
        <dbReference type="Proteomes" id="UP000826234"/>
    </source>
</evidence>
<dbReference type="Proteomes" id="UP000826234">
    <property type="component" value="Unassembled WGS sequence"/>
</dbReference>
<reference evidence="2 3" key="1">
    <citation type="journal article" date="2022" name="Gigascience">
        <title>A chromosome-level genome assembly and annotation of the desert horned lizard, Phrynosoma platyrhinos, provides insight into chromosomal rearrangements among reptiles.</title>
        <authorList>
            <person name="Koochekian N."/>
            <person name="Ascanio A."/>
            <person name="Farleigh K."/>
            <person name="Card D.C."/>
            <person name="Schield D.R."/>
            <person name="Castoe T.A."/>
            <person name="Jezkova T."/>
        </authorList>
    </citation>
    <scope>NUCLEOTIDE SEQUENCE [LARGE SCALE GENOMIC DNA]</scope>
    <source>
        <strain evidence="2">NK-2021</strain>
    </source>
</reference>
<proteinExistence type="predicted"/>
<evidence type="ECO:0000313" key="2">
    <source>
        <dbReference type="EMBL" id="KAH0616295.1"/>
    </source>
</evidence>
<dbReference type="EMBL" id="JAIPUX010005290">
    <property type="protein sequence ID" value="KAH0616295.1"/>
    <property type="molecule type" value="Genomic_DNA"/>
</dbReference>
<name>A0ABQ7SG56_PHRPL</name>
<protein>
    <submittedName>
        <fullName evidence="2">Uncharacterized protein</fullName>
    </submittedName>
</protein>
<organism evidence="2 3">
    <name type="scientific">Phrynosoma platyrhinos</name>
    <name type="common">Desert horned lizard</name>
    <dbReference type="NCBI Taxonomy" id="52577"/>
    <lineage>
        <taxon>Eukaryota</taxon>
        <taxon>Metazoa</taxon>
        <taxon>Chordata</taxon>
        <taxon>Craniata</taxon>
        <taxon>Vertebrata</taxon>
        <taxon>Euteleostomi</taxon>
        <taxon>Lepidosauria</taxon>
        <taxon>Squamata</taxon>
        <taxon>Bifurcata</taxon>
        <taxon>Unidentata</taxon>
        <taxon>Episquamata</taxon>
        <taxon>Toxicofera</taxon>
        <taxon>Iguania</taxon>
        <taxon>Phrynosomatidae</taxon>
        <taxon>Phrynosomatinae</taxon>
        <taxon>Phrynosoma</taxon>
    </lineage>
</organism>
<feature type="region of interest" description="Disordered" evidence="1">
    <location>
        <begin position="23"/>
        <end position="42"/>
    </location>
</feature>
<keyword evidence="3" id="KW-1185">Reference proteome</keyword>